<dbReference type="Proteomes" id="UP000183174">
    <property type="component" value="Unassembled WGS sequence"/>
</dbReference>
<accession>A0A1C3XHN6</accession>
<dbReference type="AlphaFoldDB" id="A0A1C3XHN6"/>
<dbReference type="EMBL" id="FMAE01000020">
    <property type="protein sequence ID" value="SCB51596.1"/>
    <property type="molecule type" value="Genomic_DNA"/>
</dbReference>
<evidence type="ECO:0000313" key="1">
    <source>
        <dbReference type="EMBL" id="SCB51596.1"/>
    </source>
</evidence>
<gene>
    <name evidence="1" type="ORF">GA0061099_102013</name>
</gene>
<proteinExistence type="predicted"/>
<reference evidence="1 2" key="1">
    <citation type="submission" date="2016-08" db="EMBL/GenBank/DDBJ databases">
        <authorList>
            <person name="Seilhamer J.J."/>
        </authorList>
    </citation>
    <scope>NUCLEOTIDE SEQUENCE [LARGE SCALE GENOMIC DNA]</scope>
    <source>
        <strain evidence="1 2">CCBAU 10071</strain>
    </source>
</reference>
<protein>
    <submittedName>
        <fullName evidence="1">Uncharacterized protein</fullName>
    </submittedName>
</protein>
<organism evidence="1 2">
    <name type="scientific">Bradyrhizobium yuanmingense</name>
    <dbReference type="NCBI Taxonomy" id="108015"/>
    <lineage>
        <taxon>Bacteria</taxon>
        <taxon>Pseudomonadati</taxon>
        <taxon>Pseudomonadota</taxon>
        <taxon>Alphaproteobacteria</taxon>
        <taxon>Hyphomicrobiales</taxon>
        <taxon>Nitrobacteraceae</taxon>
        <taxon>Bradyrhizobium</taxon>
    </lineage>
</organism>
<name>A0A1C3XHN6_9BRAD</name>
<evidence type="ECO:0000313" key="2">
    <source>
        <dbReference type="Proteomes" id="UP000183174"/>
    </source>
</evidence>
<sequence>MGWTNEAQIPLYQDYASALTAYNEIDPADAALKEAAYGAVMSAFDALAAPLNHTQDILWDLPAATASRHGHRGQELGARKD</sequence>